<feature type="transmembrane region" description="Helical" evidence="3">
    <location>
        <begin position="21"/>
        <end position="43"/>
    </location>
</feature>
<evidence type="ECO:0000259" key="4">
    <source>
        <dbReference type="PROSITE" id="PS51123"/>
    </source>
</evidence>
<dbReference type="RefSeq" id="WP_036513092.1">
    <property type="nucleotide sequence ID" value="NZ_AONB01000019.1"/>
</dbReference>
<dbReference type="Pfam" id="PF00691">
    <property type="entry name" value="OmpA"/>
    <property type="match status" value="1"/>
</dbReference>
<accession>W9URY0</accession>
<keyword evidence="1 3" id="KW-0472">Membrane</keyword>
<keyword evidence="3" id="KW-0812">Transmembrane</keyword>
<dbReference type="InterPro" id="IPR036737">
    <property type="entry name" value="OmpA-like_sf"/>
</dbReference>
<keyword evidence="3" id="KW-1133">Transmembrane helix</keyword>
<feature type="domain" description="OmpA-like" evidence="4">
    <location>
        <begin position="341"/>
        <end position="467"/>
    </location>
</feature>
<feature type="coiled-coil region" evidence="2">
    <location>
        <begin position="96"/>
        <end position="214"/>
    </location>
</feature>
<protein>
    <submittedName>
        <fullName evidence="5">Inner membrane lipoprotein YiaD</fullName>
    </submittedName>
</protein>
<dbReference type="Proteomes" id="UP000019464">
    <property type="component" value="Unassembled WGS sequence"/>
</dbReference>
<evidence type="ECO:0000313" key="5">
    <source>
        <dbReference type="EMBL" id="EXJ09829.1"/>
    </source>
</evidence>
<evidence type="ECO:0000256" key="2">
    <source>
        <dbReference type="SAM" id="Coils"/>
    </source>
</evidence>
<name>W9URY0_9GAMM</name>
<dbReference type="PROSITE" id="PS51123">
    <property type="entry name" value="OMPA_2"/>
    <property type="match status" value="1"/>
</dbReference>
<reference evidence="5 6" key="2">
    <citation type="journal article" date="2015" name="Syst. Appl. Microbiol.">
        <title>Nitrincola nitratireducens sp. nov. isolated from a haloalkaline crater lake.</title>
        <authorList>
            <person name="Singh A."/>
            <person name="Vaidya B."/>
            <person name="Tanuku N.R."/>
            <person name="Pinnaka A.K."/>
        </authorList>
    </citation>
    <scope>NUCLEOTIDE SEQUENCE [LARGE SCALE GENOMIC DNA]</scope>
    <source>
        <strain evidence="5 6">AK23</strain>
    </source>
</reference>
<keyword evidence="6" id="KW-1185">Reference proteome</keyword>
<comment type="caution">
    <text evidence="5">The sequence shown here is derived from an EMBL/GenBank/DDBJ whole genome shotgun (WGS) entry which is preliminary data.</text>
</comment>
<dbReference type="PANTHER" id="PTHR30329:SF21">
    <property type="entry name" value="LIPOPROTEIN YIAD-RELATED"/>
    <property type="match status" value="1"/>
</dbReference>
<dbReference type="AlphaFoldDB" id="W9URY0"/>
<keyword evidence="5" id="KW-0449">Lipoprotein</keyword>
<dbReference type="STRING" id="1229521.D791_03157"/>
<dbReference type="InterPro" id="IPR050330">
    <property type="entry name" value="Bact_OuterMem_StrucFunc"/>
</dbReference>
<dbReference type="PANTHER" id="PTHR30329">
    <property type="entry name" value="STATOR ELEMENT OF FLAGELLAR MOTOR COMPLEX"/>
    <property type="match status" value="1"/>
</dbReference>
<proteinExistence type="predicted"/>
<dbReference type="InterPro" id="IPR006665">
    <property type="entry name" value="OmpA-like"/>
</dbReference>
<evidence type="ECO:0000256" key="1">
    <source>
        <dbReference type="PROSITE-ProRule" id="PRU00473"/>
    </source>
</evidence>
<dbReference type="SUPFAM" id="SSF103088">
    <property type="entry name" value="OmpA-like"/>
    <property type="match status" value="1"/>
</dbReference>
<dbReference type="Gene3D" id="3.30.1330.60">
    <property type="entry name" value="OmpA-like domain"/>
    <property type="match status" value="1"/>
</dbReference>
<sequence length="467" mass="52524">MLSSGRRSRSSINIWPGYVDALSALLMLVIFMLMIYMVTQLYLSQTLSNRDTELASLNDHLSEITRLLGVEEERTLRLSAELEALQSEYERSLSREATLESVLESLVTELNNAETQLTVSQAEILDLQASLEAERLQKEALERLQQDALSALQTSSDTIAAHQAHISVLETRLSAAQQEAEDLQQQLITQQHQLVELKSTLEDEQSALAQVRAELLLSQTEMQNQTLALASTQHQIQTLTQRLTSTDDNLRDERRLTANQEASIRRLTHRIALLQQQLQQISNALRLQLSLNEEKDTEIAGLGTQINRLLAERVNELERYQSVFFGRLREALASHANIRIVGDRFLLPSELFFESGSAQIGAAGQVELNTLASLLLDVAEDIPSDIDWIVRIDGHTDRVPINTPLFPSNWELSTARAVSVVRYLIDQGIPPHRLAATGFGEFYPVDTGQSAQAFQRNRRIEIKLTDR</sequence>
<dbReference type="CDD" id="cd07185">
    <property type="entry name" value="OmpA_C-like"/>
    <property type="match status" value="1"/>
</dbReference>
<dbReference type="PATRIC" id="fig|1229521.3.peg.3189"/>
<reference evidence="6" key="1">
    <citation type="submission" date="2012-11" db="EMBL/GenBank/DDBJ databases">
        <authorList>
            <person name="Singh A."/>
            <person name="Pinnaka A.K."/>
            <person name="Vaidya B."/>
        </authorList>
    </citation>
    <scope>NUCLEOTIDE SEQUENCE [LARGE SCALE GENOMIC DNA]</scope>
    <source>
        <strain evidence="6">AK23</strain>
    </source>
</reference>
<organism evidence="5 6">
    <name type="scientific">Nitrincola nitratireducens</name>
    <dbReference type="NCBI Taxonomy" id="1229521"/>
    <lineage>
        <taxon>Bacteria</taxon>
        <taxon>Pseudomonadati</taxon>
        <taxon>Pseudomonadota</taxon>
        <taxon>Gammaproteobacteria</taxon>
        <taxon>Oceanospirillales</taxon>
        <taxon>Oceanospirillaceae</taxon>
        <taxon>Nitrincola</taxon>
    </lineage>
</organism>
<dbReference type="GO" id="GO:0016020">
    <property type="term" value="C:membrane"/>
    <property type="evidence" value="ECO:0007669"/>
    <property type="project" value="UniProtKB-UniRule"/>
</dbReference>
<dbReference type="EMBL" id="AONB01000019">
    <property type="protein sequence ID" value="EXJ09829.1"/>
    <property type="molecule type" value="Genomic_DNA"/>
</dbReference>
<keyword evidence="2" id="KW-0175">Coiled coil</keyword>
<evidence type="ECO:0000313" key="6">
    <source>
        <dbReference type="Proteomes" id="UP000019464"/>
    </source>
</evidence>
<evidence type="ECO:0000256" key="3">
    <source>
        <dbReference type="SAM" id="Phobius"/>
    </source>
</evidence>
<gene>
    <name evidence="5" type="primary">yiaD_5</name>
    <name evidence="5" type="ORF">D791_03157</name>
</gene>